<dbReference type="PANTHER" id="PTHR47939:SF13">
    <property type="entry name" value="OS03G0201400 PROTEIN"/>
    <property type="match status" value="1"/>
</dbReference>
<feature type="repeat" description="PPR" evidence="3">
    <location>
        <begin position="341"/>
        <end position="375"/>
    </location>
</feature>
<protein>
    <submittedName>
        <fullName evidence="4">Pentatricopeptide repeat-containing protein</fullName>
    </submittedName>
</protein>
<feature type="repeat" description="PPR" evidence="3">
    <location>
        <begin position="271"/>
        <end position="305"/>
    </location>
</feature>
<dbReference type="SUPFAM" id="SSF48452">
    <property type="entry name" value="TPR-like"/>
    <property type="match status" value="1"/>
</dbReference>
<comment type="similarity">
    <text evidence="1">Belongs to the PPR family. P subfamily.</text>
</comment>
<organism evidence="4 5">
    <name type="scientific">Sesamum alatum</name>
    <dbReference type="NCBI Taxonomy" id="300844"/>
    <lineage>
        <taxon>Eukaryota</taxon>
        <taxon>Viridiplantae</taxon>
        <taxon>Streptophyta</taxon>
        <taxon>Embryophyta</taxon>
        <taxon>Tracheophyta</taxon>
        <taxon>Spermatophyta</taxon>
        <taxon>Magnoliopsida</taxon>
        <taxon>eudicotyledons</taxon>
        <taxon>Gunneridae</taxon>
        <taxon>Pentapetalae</taxon>
        <taxon>asterids</taxon>
        <taxon>lamiids</taxon>
        <taxon>Lamiales</taxon>
        <taxon>Pedaliaceae</taxon>
        <taxon>Sesamum</taxon>
    </lineage>
</organism>
<dbReference type="InterPro" id="IPR011990">
    <property type="entry name" value="TPR-like_helical_dom_sf"/>
</dbReference>
<feature type="repeat" description="PPR" evidence="3">
    <location>
        <begin position="408"/>
        <end position="442"/>
    </location>
</feature>
<dbReference type="Pfam" id="PF13041">
    <property type="entry name" value="PPR_2"/>
    <property type="match status" value="4"/>
</dbReference>
<evidence type="ECO:0000256" key="1">
    <source>
        <dbReference type="ARBA" id="ARBA00007626"/>
    </source>
</evidence>
<dbReference type="Gene3D" id="1.25.40.10">
    <property type="entry name" value="Tetratricopeptide repeat domain"/>
    <property type="match status" value="5"/>
</dbReference>
<feature type="repeat" description="PPR" evidence="3">
    <location>
        <begin position="548"/>
        <end position="582"/>
    </location>
</feature>
<dbReference type="PROSITE" id="PS51375">
    <property type="entry name" value="PPR"/>
    <property type="match status" value="7"/>
</dbReference>
<dbReference type="InterPro" id="IPR050667">
    <property type="entry name" value="PPR-containing_protein"/>
</dbReference>
<evidence type="ECO:0000313" key="4">
    <source>
        <dbReference type="EMBL" id="KAK4427491.1"/>
    </source>
</evidence>
<proteinExistence type="inferred from homology"/>
<dbReference type="NCBIfam" id="TIGR00756">
    <property type="entry name" value="PPR"/>
    <property type="match status" value="7"/>
</dbReference>
<dbReference type="InterPro" id="IPR002885">
    <property type="entry name" value="PPR_rpt"/>
</dbReference>
<dbReference type="PANTHER" id="PTHR47939">
    <property type="entry name" value="MEMBRANE-ASSOCIATED SALT-INDUCIBLE PROTEIN-LIKE"/>
    <property type="match status" value="1"/>
</dbReference>
<gene>
    <name evidence="4" type="ORF">Salat_1518000</name>
</gene>
<dbReference type="Pfam" id="PF01535">
    <property type="entry name" value="PPR"/>
    <property type="match status" value="1"/>
</dbReference>
<dbReference type="AlphaFoldDB" id="A0AAE2CMC5"/>
<keyword evidence="2" id="KW-0677">Repeat</keyword>
<reference evidence="4" key="1">
    <citation type="submission" date="2020-06" db="EMBL/GenBank/DDBJ databases">
        <authorList>
            <person name="Li T."/>
            <person name="Hu X."/>
            <person name="Zhang T."/>
            <person name="Song X."/>
            <person name="Zhang H."/>
            <person name="Dai N."/>
            <person name="Sheng W."/>
            <person name="Hou X."/>
            <person name="Wei L."/>
        </authorList>
    </citation>
    <scope>NUCLEOTIDE SEQUENCE</scope>
    <source>
        <strain evidence="4">3651</strain>
        <tissue evidence="4">Leaf</tissue>
    </source>
</reference>
<evidence type="ECO:0000313" key="5">
    <source>
        <dbReference type="Proteomes" id="UP001293254"/>
    </source>
</evidence>
<name>A0AAE2CMC5_9LAMI</name>
<keyword evidence="5" id="KW-1185">Reference proteome</keyword>
<comment type="caution">
    <text evidence="4">The sequence shown here is derived from an EMBL/GenBank/DDBJ whole genome shotgun (WGS) entry which is preliminary data.</text>
</comment>
<dbReference type="EMBL" id="JACGWO010000005">
    <property type="protein sequence ID" value="KAK4427491.1"/>
    <property type="molecule type" value="Genomic_DNA"/>
</dbReference>
<evidence type="ECO:0000256" key="3">
    <source>
        <dbReference type="PROSITE-ProRule" id="PRU00708"/>
    </source>
</evidence>
<reference evidence="4" key="2">
    <citation type="journal article" date="2024" name="Plant">
        <title>Genomic evolution and insights into agronomic trait innovations of Sesamum species.</title>
        <authorList>
            <person name="Miao H."/>
            <person name="Wang L."/>
            <person name="Qu L."/>
            <person name="Liu H."/>
            <person name="Sun Y."/>
            <person name="Le M."/>
            <person name="Wang Q."/>
            <person name="Wei S."/>
            <person name="Zheng Y."/>
            <person name="Lin W."/>
            <person name="Duan Y."/>
            <person name="Cao H."/>
            <person name="Xiong S."/>
            <person name="Wang X."/>
            <person name="Wei L."/>
            <person name="Li C."/>
            <person name="Ma Q."/>
            <person name="Ju M."/>
            <person name="Zhao R."/>
            <person name="Li G."/>
            <person name="Mu C."/>
            <person name="Tian Q."/>
            <person name="Mei H."/>
            <person name="Zhang T."/>
            <person name="Gao T."/>
            <person name="Zhang H."/>
        </authorList>
    </citation>
    <scope>NUCLEOTIDE SEQUENCE</scope>
    <source>
        <strain evidence="4">3651</strain>
    </source>
</reference>
<feature type="repeat" description="PPR" evidence="3">
    <location>
        <begin position="513"/>
        <end position="547"/>
    </location>
</feature>
<feature type="repeat" description="PPR" evidence="3">
    <location>
        <begin position="306"/>
        <end position="340"/>
    </location>
</feature>
<dbReference type="Proteomes" id="UP001293254">
    <property type="component" value="Unassembled WGS sequence"/>
</dbReference>
<accession>A0AAE2CMC5</accession>
<evidence type="ECO:0000256" key="2">
    <source>
        <dbReference type="ARBA" id="ARBA00022737"/>
    </source>
</evidence>
<feature type="repeat" description="PPR" evidence="3">
    <location>
        <begin position="236"/>
        <end position="270"/>
    </location>
</feature>
<sequence>MIWRWRLKFPAKITFFPSKSQSFATLRHLASPINGPTNSNPHESLPSKSFRNQEHLRQTTKNTFLTPQIVLATLQICPCDIIALSFFLWCARQPHYFHDKPTFHHMVSVVSNLTHRYGNVKRILHELETVGCVRKPQTLLLLMRIYWCGAMYDMVLEAFEEMSNYGYIPNTYARNIIMDVLFKIRHVDAALRVLEETQAPNFLSFNIAICNLCRLNDVKNVKGVLRSMLMKGYYMNPETYTWVMNSFCKFARLEEALQLLGMMMVLGVPVSVNVWSILIDGFCKSGQIEVAAYLLEKMVEVGCSPNIVTCTSLIKGFLESRMPGKAFEILGTLESQGCFPDLVLCNVLIDCLSKMGWYHSAFEVFSSLRELRLMPDVYTYSALVSTICLSGKYVLLPLLTSGLAIQPDLVVCNGLLSYFCKAGYPDGAVKFYNDMIDRGFQPDKYSFAGVLSALWRLGRTNEALNVYHGIIRSYPDVDAHIHTIMINELMKSGSFHKATRLFRKAAAEKLPLDLVSYNVTIRGLIRGGQMEEAYALFTQMKEMDVLPNKHSYNLILSGFCRNRNVDMVKHLLQEMVDGNIEMDYHTYELMKNLPCESTYSLFLEMRNLGLLPKVAQDSLVYEHDTGAYTSFSSLNDTEDVLDFGTSSSDDLSDAAVVSLLFELIFRLLVSPIICDSICIWYSKMNPIVAYAGCLEWYALFSTDENLIYVAAPPSAFSLDQRGELDVESAWSSRLVTTAAAKIRSLLEVGLMCHATAPLTSLQYCWHVASYLKFKCFPPLWISKERSETSHAVK</sequence>